<dbReference type="SUPFAM" id="SSF55073">
    <property type="entry name" value="Nucleotide cyclase"/>
    <property type="match status" value="2"/>
</dbReference>
<dbReference type="InterPro" id="IPR029787">
    <property type="entry name" value="Nucleotide_cyclase"/>
</dbReference>
<feature type="region of interest" description="Disordered" evidence="1">
    <location>
        <begin position="481"/>
        <end position="550"/>
    </location>
</feature>
<reference evidence="3" key="1">
    <citation type="submission" date="2022-07" db="EMBL/GenBank/DDBJ databases">
        <title>Evaluation of T. orientalis genome assembly methods using nanopore sequencing and analysis of variation between genomes.</title>
        <authorList>
            <person name="Yam J."/>
            <person name="Micallef M.L."/>
            <person name="Liu M."/>
            <person name="Djordjevic S.P."/>
            <person name="Bogema D.R."/>
            <person name="Jenkins C."/>
        </authorList>
    </citation>
    <scope>NUCLEOTIDE SEQUENCE</scope>
    <source>
        <strain evidence="3">Fish Creek</strain>
    </source>
</reference>
<dbReference type="PANTHER" id="PTHR47455:SF1">
    <property type="entry name" value="GUANYLATE CYCLASE DOMAIN-CONTAINING PROTEIN"/>
    <property type="match status" value="1"/>
</dbReference>
<dbReference type="PROSITE" id="PS50125">
    <property type="entry name" value="GUANYLATE_CYCLASE_2"/>
    <property type="match status" value="2"/>
</dbReference>
<proteinExistence type="predicted"/>
<dbReference type="PANTHER" id="PTHR47455">
    <property type="entry name" value="ADENYLYL CYCLASE BETA"/>
    <property type="match status" value="1"/>
</dbReference>
<evidence type="ECO:0000256" key="1">
    <source>
        <dbReference type="SAM" id="MobiDB-lite"/>
    </source>
</evidence>
<accession>A0A976M8A9</accession>
<protein>
    <recommendedName>
        <fullName evidence="2">Guanylate cyclase domain-containing protein</fullName>
    </recommendedName>
</protein>
<dbReference type="GO" id="GO:0009190">
    <property type="term" value="P:cyclic nucleotide biosynthetic process"/>
    <property type="evidence" value="ECO:0007669"/>
    <property type="project" value="InterPro"/>
</dbReference>
<dbReference type="Proteomes" id="UP000244803">
    <property type="component" value="Chromosome 3"/>
</dbReference>
<dbReference type="OrthoDB" id="194468at2759"/>
<dbReference type="CDD" id="cd07302">
    <property type="entry name" value="CHD"/>
    <property type="match status" value="1"/>
</dbReference>
<dbReference type="InterPro" id="IPR001054">
    <property type="entry name" value="A/G_cyclase"/>
</dbReference>
<gene>
    <name evidence="3" type="ORF">MACJ_002277</name>
</gene>
<dbReference type="Pfam" id="PF00211">
    <property type="entry name" value="Guanylate_cyc"/>
    <property type="match status" value="1"/>
</dbReference>
<sequence length="1601" mass="182036">MHIIKRCPCIKKDLADYFSSDDDEEEFFDSDIYDKVKNDWEWLSLRHERRLNEILNLVKHSRNADNRINNINLSTFLSFTPKLLQNHLHRILVTYTEWNGKSLDDKPFESIFDGNAAVMFCDISGFTRLVELIETSEDLESVSNLGQFLNNFFDPLINLIHFYKGDIIKFSGDALLSIFYPLHGPGSDYYAEQLKGNASATKSGTLVNRRDDSSKDSGSLVSELRKLANKLGKDHLETYIHSPVDEEEVDPAEAERAEKEACLNCLKCCRDLHNILNNYPMPLNSSSARTDENNKIKLHIGCSYGRIKMKCVGGIFERYEYYLTGDPLHDLSILGTISKSDQTLVSNKFYKKVENDIKVEHIDHNKMTYYEFLSLNEDEPSSKEVRNDTMSGLYERETSIDDELSDDETFTGDEATLRVDGAYPRRMNASKLWRYEMRNLNNYYGYISQDSARHKYLLLKDKEEYIQSRFHSKELSELLKKDGAGSGDKHPEEVGDVKEHVKSDNSEHDSQGTGNSDDFYNRQDSALKRDDYQHQESAVKRNEVDEEKERTERFKQRYIKILSSFMPRYIYNKLVHGFNIHNNEMRKITIVFANFEFLKPMRRNKSTWNNKYIHEAVKGVAMASVDLKSEMGQPKDLGTDGNVGESIMGNDEQFNSSAREGTRMEGEQLEHSFLSEDEVERKINVIMKICQKACYSFEGSINKLLLDDKGLTILMIMGFPPLFHEDDALRAIFCGLKIAKDTKKIDVNVGIGITTGRVWCGTLGNDIRKEYTALGDIVNISSRLMSNAMKLSSKTTETKDNMMTTGGGGSTLGNMKDLYNILVDDNTYNECRDYIELLEREPIKLKGKIDMFKVYTPTGTLYNTPKTHIFDDINMKNENDNLDIASGSSIFDRTNVATLSVHGSNATIPGLNNAKARRVLDELYSINEVRLSILNRVNNLKGKTLFINCNDSNNNQLTFYYINHLLSEAVNSGFCEEDDRTDETATGFGGSGTFGEQMEKLKKLYSKHKILNINHNKHDKLIYSDLEDAYKLLILDIVNIWSNSTTRSDYYVVNSGNKNDHGNDRKSIGGYRGVSQGCYNDEEATNKQFEVKLLKELLDPKLHWNLNILNKVISNLRHNNHLLTLMFNNRKRGNNSVLKHLYNSLSGSTSVDHISTGTSNMSSNVRGGYGSSTYYGNSTDSRIDNDTNDASSDLLEEELEEKLLLLVEKERLNISEYIYSLIEGINLHYPIILVVNASHDKPTVEDNRLISKLLKRSCENKSEGCTRESGLCEYDKKELISVVINFDHPPAANQPLHRNHTTNFNFPIHSYHQTDSSINGNNVVNNQGDYANEENTINVESLTKSQIMTLLTNLLSSEEFSDTKLTNTDELVDSIYDTTNGLYYFTFKYLNYLLNSESSCLEESQDDGESGGGVDAVSDTKRLFGHLDREVGNYFKYKLDQLEPKELFALKILILLDKPITARQLHTIMNSNQDLGGMGSSEIVGGLSSIESVWGSELASFREGYQDSIVSSERKDDRDQIMKKLTAFNLVIPQEESPNSGTDCDGSEGSGTPAGPGYKTDRAAAEVKYYVNNRLVRKIIHDRILEEEKSHIIKDYLANYV</sequence>
<feature type="domain" description="Guanylate cyclase" evidence="2">
    <location>
        <begin position="710"/>
        <end position="785"/>
    </location>
</feature>
<dbReference type="EMBL" id="CP056066">
    <property type="protein sequence ID" value="UKJ89031.1"/>
    <property type="molecule type" value="Genomic_DNA"/>
</dbReference>
<feature type="domain" description="Guanylate cyclase" evidence="2">
    <location>
        <begin position="117"/>
        <end position="178"/>
    </location>
</feature>
<feature type="compositionally biased region" description="Basic and acidic residues" evidence="1">
    <location>
        <begin position="481"/>
        <end position="510"/>
    </location>
</feature>
<name>A0A976M8A9_THEOR</name>
<dbReference type="GO" id="GO:0035556">
    <property type="term" value="P:intracellular signal transduction"/>
    <property type="evidence" value="ECO:0007669"/>
    <property type="project" value="InterPro"/>
</dbReference>
<evidence type="ECO:0000259" key="2">
    <source>
        <dbReference type="PROSITE" id="PS50125"/>
    </source>
</evidence>
<dbReference type="Gene3D" id="3.30.70.1230">
    <property type="entry name" value="Nucleotide cyclase"/>
    <property type="match status" value="2"/>
</dbReference>
<evidence type="ECO:0000313" key="3">
    <source>
        <dbReference type="EMBL" id="UKJ89031.1"/>
    </source>
</evidence>
<evidence type="ECO:0000313" key="4">
    <source>
        <dbReference type="Proteomes" id="UP000244803"/>
    </source>
</evidence>
<organism evidence="3 4">
    <name type="scientific">Theileria orientalis</name>
    <dbReference type="NCBI Taxonomy" id="68886"/>
    <lineage>
        <taxon>Eukaryota</taxon>
        <taxon>Sar</taxon>
        <taxon>Alveolata</taxon>
        <taxon>Apicomplexa</taxon>
        <taxon>Aconoidasida</taxon>
        <taxon>Piroplasmida</taxon>
        <taxon>Theileriidae</taxon>
        <taxon>Theileria</taxon>
    </lineage>
</organism>
<feature type="region of interest" description="Disordered" evidence="1">
    <location>
        <begin position="1534"/>
        <end position="1559"/>
    </location>
</feature>
<feature type="compositionally biased region" description="Basic and acidic residues" evidence="1">
    <location>
        <begin position="519"/>
        <end position="550"/>
    </location>
</feature>